<feature type="region of interest" description="Disordered" evidence="1">
    <location>
        <begin position="71"/>
        <end position="91"/>
    </location>
</feature>
<keyword evidence="2" id="KW-0812">Transmembrane</keyword>
<evidence type="ECO:0000313" key="3">
    <source>
        <dbReference type="EMBL" id="RDW70289.1"/>
    </source>
</evidence>
<accession>A0A3D8R8B5</accession>
<keyword evidence="2" id="KW-1133">Transmembrane helix</keyword>
<feature type="compositionally biased region" description="Gly residues" evidence="1">
    <location>
        <begin position="232"/>
        <end position="247"/>
    </location>
</feature>
<feature type="compositionally biased region" description="Low complexity" evidence="1">
    <location>
        <begin position="74"/>
        <end position="91"/>
    </location>
</feature>
<dbReference type="OrthoDB" id="5421784at2759"/>
<feature type="compositionally biased region" description="Polar residues" evidence="1">
    <location>
        <begin position="308"/>
        <end position="317"/>
    </location>
</feature>
<name>A0A3D8R8B5_9HELO</name>
<comment type="caution">
    <text evidence="3">The sequence shown here is derived from an EMBL/GenBank/DDBJ whole genome shotgun (WGS) entry which is preliminary data.</text>
</comment>
<keyword evidence="4" id="KW-1185">Reference proteome</keyword>
<dbReference type="EMBL" id="PDLN01000012">
    <property type="protein sequence ID" value="RDW70289.1"/>
    <property type="molecule type" value="Genomic_DNA"/>
</dbReference>
<dbReference type="AlphaFoldDB" id="A0A3D8R8B5"/>
<reference evidence="3 4" key="1">
    <citation type="journal article" date="2018" name="IMA Fungus">
        <title>IMA Genome-F 9: Draft genome sequence of Annulohypoxylon stygium, Aspergillus mulundensis, Berkeleyomyces basicola (syn. Thielaviopsis basicola), Ceratocystis smalleyi, two Cercospora beticola strains, Coleophoma cylindrospora, Fusarium fracticaudum, Phialophora cf. hyalina, and Morchella septimelata.</title>
        <authorList>
            <person name="Wingfield B.D."/>
            <person name="Bills G.F."/>
            <person name="Dong Y."/>
            <person name="Huang W."/>
            <person name="Nel W.J."/>
            <person name="Swalarsk-Parry B.S."/>
            <person name="Vaghefi N."/>
            <person name="Wilken P.M."/>
            <person name="An Z."/>
            <person name="de Beer Z.W."/>
            <person name="De Vos L."/>
            <person name="Chen L."/>
            <person name="Duong T.A."/>
            <person name="Gao Y."/>
            <person name="Hammerbacher A."/>
            <person name="Kikkert J.R."/>
            <person name="Li Y."/>
            <person name="Li H."/>
            <person name="Li K."/>
            <person name="Li Q."/>
            <person name="Liu X."/>
            <person name="Ma X."/>
            <person name="Naidoo K."/>
            <person name="Pethybridge S.J."/>
            <person name="Sun J."/>
            <person name="Steenkamp E.T."/>
            <person name="van der Nest M.A."/>
            <person name="van Wyk S."/>
            <person name="Wingfield M.J."/>
            <person name="Xiong C."/>
            <person name="Yue Q."/>
            <person name="Zhang X."/>
        </authorList>
    </citation>
    <scope>NUCLEOTIDE SEQUENCE [LARGE SCALE GENOMIC DNA]</scope>
    <source>
        <strain evidence="3 4">BP5796</strain>
    </source>
</reference>
<evidence type="ECO:0000256" key="2">
    <source>
        <dbReference type="SAM" id="Phobius"/>
    </source>
</evidence>
<organism evidence="3 4">
    <name type="scientific">Coleophoma crateriformis</name>
    <dbReference type="NCBI Taxonomy" id="565419"/>
    <lineage>
        <taxon>Eukaryota</taxon>
        <taxon>Fungi</taxon>
        <taxon>Dikarya</taxon>
        <taxon>Ascomycota</taxon>
        <taxon>Pezizomycotina</taxon>
        <taxon>Leotiomycetes</taxon>
        <taxon>Helotiales</taxon>
        <taxon>Dermateaceae</taxon>
        <taxon>Coleophoma</taxon>
    </lineage>
</organism>
<feature type="region of interest" description="Disordered" evidence="1">
    <location>
        <begin position="308"/>
        <end position="344"/>
    </location>
</feature>
<gene>
    <name evidence="3" type="ORF">BP5796_08686</name>
</gene>
<feature type="compositionally biased region" description="Low complexity" evidence="1">
    <location>
        <begin position="248"/>
        <end position="273"/>
    </location>
</feature>
<sequence length="504" mass="50639">MSDTATAGSSLLLTQHEKAHREHLRAHQHHGNLHKRQAASSVVTEVTQTISFVQQVDVDSNGSTFAVETVPVETSTATDPTPTGTSGAASSTIAASPITSSLAAAASSTGASASLSSQSLATSSGASLPASTAVGPTSSVFASLSLISNSSTTSVVSSSSFSSPLRSNSTVTSSSSSNSQLSTTNLYTYLTSTSTSSFLDQSSTSDGSSTTFSSAFSATSSSPSPTSTGTDGFLGGTSTGGTAGTGTGTISESTSTSTSAAGSGGSSNTSTPTPVVVGSVVGSIAGFAVMILVIFAILRWWKTNKGSHLSLSSTSRAPETRQIDFDPAAQPSGGYGGNASADRPPSFLPAALASLAGMKRDRTSRQTVNTVSSGADSERGFYRVSGRKLPSVLQTGGDGYGGAPFNGEPTNPLHGTSFYRDSQGFCGGAGTVEEARHAGANPVRASNVGGVPIMRPSPARTPVTSPGPFVFPSPPTTPSNEPDRVGRSLASQDGSHPSRFTEEV</sequence>
<evidence type="ECO:0000256" key="1">
    <source>
        <dbReference type="SAM" id="MobiDB-lite"/>
    </source>
</evidence>
<feature type="region of interest" description="Disordered" evidence="1">
    <location>
        <begin position="449"/>
        <end position="504"/>
    </location>
</feature>
<feature type="compositionally biased region" description="Low complexity" evidence="1">
    <location>
        <begin position="214"/>
        <end position="231"/>
    </location>
</feature>
<proteinExistence type="predicted"/>
<keyword evidence="2" id="KW-0472">Membrane</keyword>
<feature type="region of interest" description="Disordered" evidence="1">
    <location>
        <begin position="158"/>
        <end position="180"/>
    </location>
</feature>
<feature type="region of interest" description="Disordered" evidence="1">
    <location>
        <begin position="214"/>
        <end position="273"/>
    </location>
</feature>
<protein>
    <submittedName>
        <fullName evidence="3">Uncharacterized protein</fullName>
    </submittedName>
</protein>
<feature type="transmembrane region" description="Helical" evidence="2">
    <location>
        <begin position="275"/>
        <end position="298"/>
    </location>
</feature>
<dbReference type="Proteomes" id="UP000256328">
    <property type="component" value="Unassembled WGS sequence"/>
</dbReference>
<evidence type="ECO:0000313" key="4">
    <source>
        <dbReference type="Proteomes" id="UP000256328"/>
    </source>
</evidence>